<feature type="signal peptide" evidence="6">
    <location>
        <begin position="1"/>
        <end position="20"/>
    </location>
</feature>
<comment type="caution">
    <text evidence="9">The sequence shown here is derived from an EMBL/GenBank/DDBJ whole genome shotgun (WGS) entry which is preliminary data.</text>
</comment>
<evidence type="ECO:0000256" key="3">
    <source>
        <dbReference type="ARBA" id="ARBA00022729"/>
    </source>
</evidence>
<evidence type="ECO:0000313" key="10">
    <source>
        <dbReference type="Proteomes" id="UP000886844"/>
    </source>
</evidence>
<evidence type="ECO:0000256" key="2">
    <source>
        <dbReference type="ARBA" id="ARBA00006275"/>
    </source>
</evidence>
<gene>
    <name evidence="9" type="ORF">H9828_04445</name>
</gene>
<evidence type="ECO:0000256" key="1">
    <source>
        <dbReference type="ARBA" id="ARBA00004442"/>
    </source>
</evidence>
<feature type="domain" description="RagB/SusD" evidence="7">
    <location>
        <begin position="326"/>
        <end position="491"/>
    </location>
</feature>
<dbReference type="EMBL" id="DXDA01000036">
    <property type="protein sequence ID" value="HIY68648.1"/>
    <property type="molecule type" value="Genomic_DNA"/>
</dbReference>
<evidence type="ECO:0000259" key="7">
    <source>
        <dbReference type="Pfam" id="PF07980"/>
    </source>
</evidence>
<keyword evidence="4" id="KW-0472">Membrane</keyword>
<dbReference type="Proteomes" id="UP000886844">
    <property type="component" value="Unassembled WGS sequence"/>
</dbReference>
<evidence type="ECO:0000256" key="6">
    <source>
        <dbReference type="SAM" id="SignalP"/>
    </source>
</evidence>
<dbReference type="Pfam" id="PF14322">
    <property type="entry name" value="SusD-like_3"/>
    <property type="match status" value="1"/>
</dbReference>
<comment type="subcellular location">
    <subcellularLocation>
        <location evidence="1">Cell outer membrane</location>
    </subcellularLocation>
</comment>
<reference evidence="9" key="2">
    <citation type="submission" date="2021-04" db="EMBL/GenBank/DDBJ databases">
        <authorList>
            <person name="Gilroy R."/>
        </authorList>
    </citation>
    <scope>NUCLEOTIDE SEQUENCE</scope>
    <source>
        <strain evidence="9">5134</strain>
    </source>
</reference>
<dbReference type="PROSITE" id="PS51257">
    <property type="entry name" value="PROKAR_LIPOPROTEIN"/>
    <property type="match status" value="1"/>
</dbReference>
<dbReference type="Pfam" id="PF07980">
    <property type="entry name" value="SusD_RagB"/>
    <property type="match status" value="1"/>
</dbReference>
<evidence type="ECO:0000256" key="4">
    <source>
        <dbReference type="ARBA" id="ARBA00023136"/>
    </source>
</evidence>
<dbReference type="Gene3D" id="1.25.40.390">
    <property type="match status" value="1"/>
</dbReference>
<evidence type="ECO:0000313" key="9">
    <source>
        <dbReference type="EMBL" id="HIY68648.1"/>
    </source>
</evidence>
<feature type="chain" id="PRO_5039632792" evidence="6">
    <location>
        <begin position="21"/>
        <end position="491"/>
    </location>
</feature>
<comment type="similarity">
    <text evidence="2">Belongs to the SusD family.</text>
</comment>
<keyword evidence="5" id="KW-0998">Cell outer membrane</keyword>
<organism evidence="9 10">
    <name type="scientific">Candidatus Alistipes intestinigallinarum</name>
    <dbReference type="NCBI Taxonomy" id="2838440"/>
    <lineage>
        <taxon>Bacteria</taxon>
        <taxon>Pseudomonadati</taxon>
        <taxon>Bacteroidota</taxon>
        <taxon>Bacteroidia</taxon>
        <taxon>Bacteroidales</taxon>
        <taxon>Rikenellaceae</taxon>
        <taxon>Alistipes</taxon>
    </lineage>
</organism>
<evidence type="ECO:0000256" key="5">
    <source>
        <dbReference type="ARBA" id="ARBA00023237"/>
    </source>
</evidence>
<dbReference type="GO" id="GO:0009279">
    <property type="term" value="C:cell outer membrane"/>
    <property type="evidence" value="ECO:0007669"/>
    <property type="project" value="UniProtKB-SubCell"/>
</dbReference>
<reference evidence="9" key="1">
    <citation type="journal article" date="2021" name="PeerJ">
        <title>Extensive microbial diversity within the chicken gut microbiome revealed by metagenomics and culture.</title>
        <authorList>
            <person name="Gilroy R."/>
            <person name="Ravi A."/>
            <person name="Getino M."/>
            <person name="Pursley I."/>
            <person name="Horton D.L."/>
            <person name="Alikhan N.F."/>
            <person name="Baker D."/>
            <person name="Gharbi K."/>
            <person name="Hall N."/>
            <person name="Watson M."/>
            <person name="Adriaenssens E.M."/>
            <person name="Foster-Nyarko E."/>
            <person name="Jarju S."/>
            <person name="Secka A."/>
            <person name="Antonio M."/>
            <person name="Oren A."/>
            <person name="Chaudhuri R.R."/>
            <person name="La Ragione R."/>
            <person name="Hildebrand F."/>
            <person name="Pallen M.J."/>
        </authorList>
    </citation>
    <scope>NUCLEOTIDE SEQUENCE</scope>
    <source>
        <strain evidence="9">5134</strain>
    </source>
</reference>
<feature type="domain" description="SusD-like N-terminal" evidence="8">
    <location>
        <begin position="26"/>
        <end position="208"/>
    </location>
</feature>
<dbReference type="InterPro" id="IPR011990">
    <property type="entry name" value="TPR-like_helical_dom_sf"/>
</dbReference>
<dbReference type="InterPro" id="IPR012944">
    <property type="entry name" value="SusD_RagB_dom"/>
</dbReference>
<proteinExistence type="inferred from homology"/>
<name>A0A9D1YZL8_9BACT</name>
<protein>
    <submittedName>
        <fullName evidence="9">RagB/SusD family nutrient uptake outer membrane protein</fullName>
    </submittedName>
</protein>
<dbReference type="CDD" id="cd08977">
    <property type="entry name" value="SusD"/>
    <property type="match status" value="1"/>
</dbReference>
<sequence length="491" mass="55755">MKRTLLLILALFGASTLITSCEEWSFLDEHPKKVDATTFMSNAEEVQSVINSIYYQLRRDPGFGRYLSVLSESLADYCYGRGNYATSYASGLTSGGIGLSKDTWAVLYRAIRFSNQILSQIDGASLSRLQYEQLTGETRYLRAFSYSYLVKYFGAVPFFDETNMTDFNKPRTPEREIWEFIAREAADAAGLLPETVVMAGHPTRYAALMLRTEACLYLEDWSGAASAAEEIVTSGRYALVEVSAADDFDDLYGYKANATQEEIFYFKYNRDEGATFPWMYLCKPNPVFATGALGIYTDYANNRFIADWDPADLRYQYSLYKQTENGTLNSLTKTGMICLKYRDQETDGSTMANDFPVYRYADALLYYAEAICRRDGKPNSTALEMINRIHRRAYGLNPMQAHASDYKLADYSTQEAFMELLLKERGYETIFEGKRYCDLKRCGKLAEYAVKAGRIASESEVGDAAYWWPIPTDEFNYNTALDPAKDQNPGY</sequence>
<accession>A0A9D1YZL8</accession>
<keyword evidence="3 6" id="KW-0732">Signal</keyword>
<evidence type="ECO:0000259" key="8">
    <source>
        <dbReference type="Pfam" id="PF14322"/>
    </source>
</evidence>
<dbReference type="AlphaFoldDB" id="A0A9D1YZL8"/>
<dbReference type="InterPro" id="IPR033985">
    <property type="entry name" value="SusD-like_N"/>
</dbReference>
<dbReference type="SUPFAM" id="SSF48452">
    <property type="entry name" value="TPR-like"/>
    <property type="match status" value="1"/>
</dbReference>